<proteinExistence type="inferred from homology"/>
<dbReference type="KEGG" id="aka:TKWG_22515"/>
<evidence type="ECO:0000313" key="4">
    <source>
        <dbReference type="Proteomes" id="UP000005267"/>
    </source>
</evidence>
<dbReference type="STRING" id="1036672.TKWG_22515"/>
<organism evidence="3 4">
    <name type="scientific">Advenella kashmirensis (strain DSM 17095 / LMG 22695 / WT001)</name>
    <name type="common">Tetrathiobacter kashmirensis</name>
    <dbReference type="NCBI Taxonomy" id="1036672"/>
    <lineage>
        <taxon>Bacteria</taxon>
        <taxon>Pseudomonadati</taxon>
        <taxon>Pseudomonadota</taxon>
        <taxon>Betaproteobacteria</taxon>
        <taxon>Burkholderiales</taxon>
        <taxon>Alcaligenaceae</taxon>
    </lineage>
</organism>
<feature type="chain" id="PRO_5003680720" evidence="2">
    <location>
        <begin position="28"/>
        <end position="234"/>
    </location>
</feature>
<dbReference type="HOGENOM" id="CLU_1182995_0_0_4"/>
<comment type="similarity">
    <text evidence="1">Belongs to the UPF0065 (bug) family.</text>
</comment>
<sequence>MNKRPFLRSLVLSAVALVPGLASQAWAQNDTIKIVVGYPAGGILDALARAVAEEYRKTGNGQAYVENKPGASTMMAATEVARAKPDGRTVLLSHSMPFTSYPYTYAKLNYSPSDLTPVANLANVPIVISTGSVQPYKTIQEYMTAVKADPALAAVGLAGLGGPTHFGVLQMAKQHNVKLEPASYSGGRSWSMMKWAAMCRWAWTQRVRRWNCIAPGKSAFWDWPAPSRSAFCPV</sequence>
<protein>
    <submittedName>
        <fullName evidence="3">Uncharacterized protein</fullName>
    </submittedName>
</protein>
<dbReference type="EMBL" id="CP003555">
    <property type="protein sequence ID" value="AFK64141.1"/>
    <property type="molecule type" value="Genomic_DNA"/>
</dbReference>
<dbReference type="Pfam" id="PF03401">
    <property type="entry name" value="TctC"/>
    <property type="match status" value="1"/>
</dbReference>
<reference evidence="4" key="2">
    <citation type="journal article" date="2013" name="PLoS ONE">
        <title>Genome implosion elicits host-confinement in Alcaligenaceae: evidence from the comparative genomics of Tetrathiobacter kashmirensis, a pathogen in the making.</title>
        <authorList>
            <person name="Ghosh W."/>
            <person name="Alam M."/>
            <person name="Roy C."/>
            <person name="Pyne P."/>
            <person name="George A."/>
            <person name="Chakraborty R."/>
            <person name="Majumder S."/>
            <person name="Agarwal A."/>
            <person name="Chakraborty S."/>
            <person name="Majumdar S."/>
            <person name="Gupta S.K."/>
        </authorList>
    </citation>
    <scope>NUCLEOTIDE SEQUENCE [LARGE SCALE GENOMIC DNA]</scope>
    <source>
        <strain evidence="4">WT001</strain>
    </source>
</reference>
<evidence type="ECO:0000256" key="2">
    <source>
        <dbReference type="SAM" id="SignalP"/>
    </source>
</evidence>
<dbReference type="Gene3D" id="3.40.190.10">
    <property type="entry name" value="Periplasmic binding protein-like II"/>
    <property type="match status" value="1"/>
</dbReference>
<dbReference type="InterPro" id="IPR042100">
    <property type="entry name" value="Bug_dom1"/>
</dbReference>
<dbReference type="Gene3D" id="3.40.190.150">
    <property type="entry name" value="Bordetella uptake gene, domain 1"/>
    <property type="match status" value="1"/>
</dbReference>
<name>I3UGK3_ADVKW</name>
<gene>
    <name evidence="3" type="ordered locus">TKWG_22515</name>
</gene>
<dbReference type="PANTHER" id="PTHR42928:SF5">
    <property type="entry name" value="BLR1237 PROTEIN"/>
    <property type="match status" value="1"/>
</dbReference>
<dbReference type="OrthoDB" id="8678477at2"/>
<keyword evidence="4" id="KW-1185">Reference proteome</keyword>
<dbReference type="Proteomes" id="UP000005267">
    <property type="component" value="Chromosome"/>
</dbReference>
<reference evidence="3 4" key="1">
    <citation type="journal article" date="2011" name="J. Bacteriol.">
        <title>Whole-genome shotgun sequencing of the sulfur-oxidizing chemoautotroph Tetrathiobacter kashmirensis.</title>
        <authorList>
            <person name="Ghosh W."/>
            <person name="George A."/>
            <person name="Agarwal A."/>
            <person name="Raj P."/>
            <person name="Alam M."/>
            <person name="Pyne P."/>
            <person name="Das Gupta S.K."/>
        </authorList>
    </citation>
    <scope>NUCLEOTIDE SEQUENCE [LARGE SCALE GENOMIC DNA]</scope>
    <source>
        <strain evidence="3 4">WT001</strain>
    </source>
</reference>
<feature type="signal peptide" evidence="2">
    <location>
        <begin position="1"/>
        <end position="27"/>
    </location>
</feature>
<dbReference type="RefSeq" id="WP_014752232.1">
    <property type="nucleotide sequence ID" value="NC_017964.1"/>
</dbReference>
<evidence type="ECO:0000313" key="3">
    <source>
        <dbReference type="EMBL" id="AFK64141.1"/>
    </source>
</evidence>
<dbReference type="AlphaFoldDB" id="I3UGK3"/>
<keyword evidence="2" id="KW-0732">Signal</keyword>
<dbReference type="PANTHER" id="PTHR42928">
    <property type="entry name" value="TRICARBOXYLATE-BINDING PROTEIN"/>
    <property type="match status" value="1"/>
</dbReference>
<dbReference type="InterPro" id="IPR005064">
    <property type="entry name" value="BUG"/>
</dbReference>
<accession>I3UGK3</accession>
<evidence type="ECO:0000256" key="1">
    <source>
        <dbReference type="ARBA" id="ARBA00006987"/>
    </source>
</evidence>